<keyword evidence="3 5" id="KW-1133">Transmembrane helix</keyword>
<comment type="subcellular location">
    <subcellularLocation>
        <location evidence="1">Membrane</location>
        <topology evidence="1">Multi-pass membrane protein</topology>
    </subcellularLocation>
</comment>
<feature type="transmembrane region" description="Helical" evidence="5">
    <location>
        <begin position="171"/>
        <end position="190"/>
    </location>
</feature>
<dbReference type="Gene3D" id="1.20.1250.20">
    <property type="entry name" value="MFS general substrate transporter like domains"/>
    <property type="match status" value="1"/>
</dbReference>
<dbReference type="PROSITE" id="PS50850">
    <property type="entry name" value="MFS"/>
    <property type="match status" value="1"/>
</dbReference>
<feature type="transmembrane region" description="Helical" evidence="5">
    <location>
        <begin position="67"/>
        <end position="88"/>
    </location>
</feature>
<name>A0ABQ8G5X2_9PEZI</name>
<dbReference type="EMBL" id="JAGTJR010000018">
    <property type="protein sequence ID" value="KAH7045878.1"/>
    <property type="molecule type" value="Genomic_DNA"/>
</dbReference>
<sequence>MAGWRYAFALSKEEVKQAAPLGTVALIENHEKINPDVEELQSEETIRFPKPSSDPADPLNWALWRKVALLLVSALYAFVSNFNSSVMAPALQLWPKAFPHDPRSFSQLPYLVGTNVLFLGLSNILWVPLSNALGRRPVLLAATLLCTLCTMWCGLATSFDSLLAARMFQGMGGGAAETVSPALIGEIFFVDERGRAMAVYTIFLCAGSLVGGVSGGYLAYEHGWAYPFWVSLALTGATFLGHLFLVPETLYDRESPSADEVLLEDATKNSVAHQEHVQAAAPEHNHRPYTFIRSLGFIQPPGGVVRSFLQPWRTLRLPGTWVVMSHYGGLVGGVVTISTISPQILAMPPYLWGSNVGLINVGALVGTVLGAAYTYAVSDAWLKRQAKHRRQGFAEAEDRLPLMFPALCIATCGFFVFGFTGPNAGAKGWVGLQVGFGMVSFGLMQVPSIGFNYLIDAYSYAAGDCFVMVTSLRAILAFTWTLVVGDWYADRGLAEPFGIFGMLMGIFSLLTVPLWLFGKRMRIATASVLE</sequence>
<feature type="domain" description="Major facilitator superfamily (MFS) profile" evidence="6">
    <location>
        <begin position="69"/>
        <end position="522"/>
    </location>
</feature>
<feature type="transmembrane region" description="Helical" evidence="5">
    <location>
        <begin position="321"/>
        <end position="345"/>
    </location>
</feature>
<evidence type="ECO:0000313" key="7">
    <source>
        <dbReference type="EMBL" id="KAH7045878.1"/>
    </source>
</evidence>
<dbReference type="PANTHER" id="PTHR23502:SF181">
    <property type="entry name" value="MAJOR FACILITATOR SUPERFAMILY (MFS) PROFILE DOMAIN-CONTAINING PROTEIN"/>
    <property type="match status" value="1"/>
</dbReference>
<dbReference type="InterPro" id="IPR020846">
    <property type="entry name" value="MFS_dom"/>
</dbReference>
<feature type="transmembrane region" description="Helical" evidence="5">
    <location>
        <begin position="357"/>
        <end position="382"/>
    </location>
</feature>
<feature type="transmembrane region" description="Helical" evidence="5">
    <location>
        <begin position="466"/>
        <end position="485"/>
    </location>
</feature>
<dbReference type="InterPro" id="IPR011701">
    <property type="entry name" value="MFS"/>
</dbReference>
<keyword evidence="8" id="KW-1185">Reference proteome</keyword>
<comment type="caution">
    <text evidence="7">The sequence shown here is derived from an EMBL/GenBank/DDBJ whole genome shotgun (WGS) entry which is preliminary data.</text>
</comment>
<dbReference type="InterPro" id="IPR005829">
    <property type="entry name" value="Sugar_transporter_CS"/>
</dbReference>
<reference evidence="7 8" key="1">
    <citation type="journal article" date="2021" name="Nat. Commun.">
        <title>Genetic determinants of endophytism in the Arabidopsis root mycobiome.</title>
        <authorList>
            <person name="Mesny F."/>
            <person name="Miyauchi S."/>
            <person name="Thiergart T."/>
            <person name="Pickel B."/>
            <person name="Atanasova L."/>
            <person name="Karlsson M."/>
            <person name="Huettel B."/>
            <person name="Barry K.W."/>
            <person name="Haridas S."/>
            <person name="Chen C."/>
            <person name="Bauer D."/>
            <person name="Andreopoulos W."/>
            <person name="Pangilinan J."/>
            <person name="LaButti K."/>
            <person name="Riley R."/>
            <person name="Lipzen A."/>
            <person name="Clum A."/>
            <person name="Drula E."/>
            <person name="Henrissat B."/>
            <person name="Kohler A."/>
            <person name="Grigoriev I.V."/>
            <person name="Martin F.M."/>
            <person name="Hacquard S."/>
        </authorList>
    </citation>
    <scope>NUCLEOTIDE SEQUENCE [LARGE SCALE GENOMIC DNA]</scope>
    <source>
        <strain evidence="7 8">MPI-SDFR-AT-0080</strain>
    </source>
</reference>
<feature type="transmembrane region" description="Helical" evidence="5">
    <location>
        <begin position="432"/>
        <end position="454"/>
    </location>
</feature>
<accession>A0ABQ8G5X2</accession>
<evidence type="ECO:0000256" key="5">
    <source>
        <dbReference type="SAM" id="Phobius"/>
    </source>
</evidence>
<gene>
    <name evidence="7" type="ORF">B0J12DRAFT_602892</name>
</gene>
<keyword evidence="2 5" id="KW-0812">Transmembrane</keyword>
<dbReference type="PANTHER" id="PTHR23502">
    <property type="entry name" value="MAJOR FACILITATOR SUPERFAMILY"/>
    <property type="match status" value="1"/>
</dbReference>
<feature type="transmembrane region" description="Helical" evidence="5">
    <location>
        <begin position="402"/>
        <end position="420"/>
    </location>
</feature>
<evidence type="ECO:0000256" key="4">
    <source>
        <dbReference type="ARBA" id="ARBA00023136"/>
    </source>
</evidence>
<feature type="transmembrane region" description="Helical" evidence="5">
    <location>
        <begin position="497"/>
        <end position="517"/>
    </location>
</feature>
<protein>
    <submittedName>
        <fullName evidence="7">Major facilitator superfamily transporter</fullName>
    </submittedName>
</protein>
<evidence type="ECO:0000256" key="1">
    <source>
        <dbReference type="ARBA" id="ARBA00004141"/>
    </source>
</evidence>
<feature type="transmembrane region" description="Helical" evidence="5">
    <location>
        <begin position="108"/>
        <end position="126"/>
    </location>
</feature>
<dbReference type="SUPFAM" id="SSF103473">
    <property type="entry name" value="MFS general substrate transporter"/>
    <property type="match status" value="1"/>
</dbReference>
<evidence type="ECO:0000313" key="8">
    <source>
        <dbReference type="Proteomes" id="UP000774617"/>
    </source>
</evidence>
<feature type="transmembrane region" description="Helical" evidence="5">
    <location>
        <begin position="138"/>
        <end position="159"/>
    </location>
</feature>
<proteinExistence type="predicted"/>
<evidence type="ECO:0000259" key="6">
    <source>
        <dbReference type="PROSITE" id="PS50850"/>
    </source>
</evidence>
<evidence type="ECO:0000256" key="2">
    <source>
        <dbReference type="ARBA" id="ARBA00022692"/>
    </source>
</evidence>
<dbReference type="Proteomes" id="UP000774617">
    <property type="component" value="Unassembled WGS sequence"/>
</dbReference>
<dbReference type="InterPro" id="IPR036259">
    <property type="entry name" value="MFS_trans_sf"/>
</dbReference>
<feature type="transmembrane region" description="Helical" evidence="5">
    <location>
        <begin position="226"/>
        <end position="246"/>
    </location>
</feature>
<evidence type="ECO:0000256" key="3">
    <source>
        <dbReference type="ARBA" id="ARBA00022989"/>
    </source>
</evidence>
<dbReference type="Pfam" id="PF07690">
    <property type="entry name" value="MFS_1"/>
    <property type="match status" value="1"/>
</dbReference>
<organism evidence="7 8">
    <name type="scientific">Macrophomina phaseolina</name>
    <dbReference type="NCBI Taxonomy" id="35725"/>
    <lineage>
        <taxon>Eukaryota</taxon>
        <taxon>Fungi</taxon>
        <taxon>Dikarya</taxon>
        <taxon>Ascomycota</taxon>
        <taxon>Pezizomycotina</taxon>
        <taxon>Dothideomycetes</taxon>
        <taxon>Dothideomycetes incertae sedis</taxon>
        <taxon>Botryosphaeriales</taxon>
        <taxon>Botryosphaeriaceae</taxon>
        <taxon>Macrophomina</taxon>
    </lineage>
</organism>
<feature type="transmembrane region" description="Helical" evidence="5">
    <location>
        <begin position="197"/>
        <end position="220"/>
    </location>
</feature>
<dbReference type="PROSITE" id="PS00217">
    <property type="entry name" value="SUGAR_TRANSPORT_2"/>
    <property type="match status" value="1"/>
</dbReference>
<keyword evidence="4 5" id="KW-0472">Membrane</keyword>